<dbReference type="Pfam" id="PF13577">
    <property type="entry name" value="SnoaL_4"/>
    <property type="match status" value="1"/>
</dbReference>
<organism evidence="2 3">
    <name type="scientific">Ketobacter alkanivorans</name>
    <dbReference type="NCBI Taxonomy" id="1917421"/>
    <lineage>
        <taxon>Bacteria</taxon>
        <taxon>Pseudomonadati</taxon>
        <taxon>Pseudomonadota</taxon>
        <taxon>Gammaproteobacteria</taxon>
        <taxon>Pseudomonadales</taxon>
        <taxon>Ketobacteraceae</taxon>
        <taxon>Ketobacter</taxon>
    </lineage>
</organism>
<dbReference type="Proteomes" id="UP000235116">
    <property type="component" value="Chromosome"/>
</dbReference>
<accession>A0A2K9LJ62</accession>
<feature type="domain" description="SnoaL-like" evidence="1">
    <location>
        <begin position="9"/>
        <end position="134"/>
    </location>
</feature>
<proteinExistence type="predicted"/>
<evidence type="ECO:0000313" key="2">
    <source>
        <dbReference type="EMBL" id="AUM12396.1"/>
    </source>
</evidence>
<evidence type="ECO:0000259" key="1">
    <source>
        <dbReference type="Pfam" id="PF13577"/>
    </source>
</evidence>
<gene>
    <name evidence="2" type="ORF">Kalk_08190</name>
</gene>
<dbReference type="AlphaFoldDB" id="A0A2K9LJ62"/>
<evidence type="ECO:0000313" key="3">
    <source>
        <dbReference type="Proteomes" id="UP000235116"/>
    </source>
</evidence>
<sequence length="163" mass="18993">MNELDARIQRLEDIEQIRQLKARYFHNCDRKNISAIKRCFCPGAVHIDYGALGVFSSREDFLALYEELACHDHIVDMHHGQNAQIQWQTTTTASATWDLYFHQIDQQNKTLTQLAGYYEDEYLKQDGHWQIKRTVFRVTSTCLVQMDDTKLQLLFAGKQAPAP</sequence>
<dbReference type="OrthoDB" id="4571298at2"/>
<dbReference type="InterPro" id="IPR032710">
    <property type="entry name" value="NTF2-like_dom_sf"/>
</dbReference>
<reference evidence="3" key="1">
    <citation type="submission" date="2017-08" db="EMBL/GenBank/DDBJ databases">
        <title>Direct submision.</title>
        <authorList>
            <person name="Kim S.-J."/>
            <person name="Rhee S.-K."/>
        </authorList>
    </citation>
    <scope>NUCLEOTIDE SEQUENCE [LARGE SCALE GENOMIC DNA]</scope>
    <source>
        <strain evidence="3">GI5</strain>
    </source>
</reference>
<dbReference type="RefSeq" id="WP_101893758.1">
    <property type="nucleotide sequence ID" value="NZ_CP022684.1"/>
</dbReference>
<keyword evidence="3" id="KW-1185">Reference proteome</keyword>
<dbReference type="InterPro" id="IPR037401">
    <property type="entry name" value="SnoaL-like"/>
</dbReference>
<dbReference type="Gene3D" id="3.10.450.50">
    <property type="match status" value="1"/>
</dbReference>
<dbReference type="EMBL" id="CP022684">
    <property type="protein sequence ID" value="AUM12396.1"/>
    <property type="molecule type" value="Genomic_DNA"/>
</dbReference>
<name>A0A2K9LJ62_9GAMM</name>
<dbReference type="SUPFAM" id="SSF54427">
    <property type="entry name" value="NTF2-like"/>
    <property type="match status" value="1"/>
</dbReference>
<protein>
    <recommendedName>
        <fullName evidence="1">SnoaL-like domain-containing protein</fullName>
    </recommendedName>
</protein>
<dbReference type="KEGG" id="kak:Kalk_08190"/>